<dbReference type="EMBL" id="MGEH01000037">
    <property type="protein sequence ID" value="OGL78124.1"/>
    <property type="molecule type" value="Genomic_DNA"/>
</dbReference>
<reference evidence="1 2" key="1">
    <citation type="journal article" date="2016" name="Nat. Commun.">
        <title>Thousands of microbial genomes shed light on interconnected biogeochemical processes in an aquifer system.</title>
        <authorList>
            <person name="Anantharaman K."/>
            <person name="Brown C.T."/>
            <person name="Hug L.A."/>
            <person name="Sharon I."/>
            <person name="Castelle C.J."/>
            <person name="Probst A.J."/>
            <person name="Thomas B.C."/>
            <person name="Singh A."/>
            <person name="Wilkins M.J."/>
            <person name="Karaoz U."/>
            <person name="Brodie E.L."/>
            <person name="Williams K.H."/>
            <person name="Hubbard S.S."/>
            <person name="Banfield J.F."/>
        </authorList>
    </citation>
    <scope>NUCLEOTIDE SEQUENCE [LARGE SCALE GENOMIC DNA]</scope>
</reference>
<organism evidence="1 2">
    <name type="scientific">Candidatus Uhrbacteria bacterium RIFCSPHIGHO2_12_FULL_60_25</name>
    <dbReference type="NCBI Taxonomy" id="1802399"/>
    <lineage>
        <taxon>Bacteria</taxon>
        <taxon>Candidatus Uhriibacteriota</taxon>
    </lineage>
</organism>
<gene>
    <name evidence="1" type="ORF">A3E39_04380</name>
</gene>
<protein>
    <submittedName>
        <fullName evidence="1">Uncharacterized protein</fullName>
    </submittedName>
</protein>
<evidence type="ECO:0000313" key="2">
    <source>
        <dbReference type="Proteomes" id="UP000176603"/>
    </source>
</evidence>
<proteinExistence type="predicted"/>
<evidence type="ECO:0000313" key="1">
    <source>
        <dbReference type="EMBL" id="OGL78124.1"/>
    </source>
</evidence>
<dbReference type="Proteomes" id="UP000176603">
    <property type="component" value="Unassembled WGS sequence"/>
</dbReference>
<name>A0A1F7UK73_9BACT</name>
<sequence>MDMATSGNATIVNVAQSAARGSPDAPLFCMLPVYHTLLRDFLQDGLNRLLLAFAEEFDRYLVPDLRVPDEGCE</sequence>
<dbReference type="AlphaFoldDB" id="A0A1F7UK73"/>
<dbReference type="STRING" id="1802399.A3E39_04380"/>
<comment type="caution">
    <text evidence="1">The sequence shown here is derived from an EMBL/GenBank/DDBJ whole genome shotgun (WGS) entry which is preliminary data.</text>
</comment>
<accession>A0A1F7UK73</accession>